<dbReference type="InterPro" id="IPR016082">
    <property type="entry name" value="Ribosomal_uL30_ferredoxin-like"/>
</dbReference>
<comment type="similarity">
    <text evidence="2">Belongs to the universal ribosomal protein uL30 family.</text>
</comment>
<dbReference type="PROSITE" id="PS50025">
    <property type="entry name" value="LAM_G_DOMAIN"/>
    <property type="match status" value="1"/>
</dbReference>
<dbReference type="Gene3D" id="3.30.1390.20">
    <property type="entry name" value="Ribosomal protein L30, ferredoxin-like fold domain"/>
    <property type="match status" value="1"/>
</dbReference>
<evidence type="ECO:0000313" key="16">
    <source>
        <dbReference type="Proteomes" id="UP000299084"/>
    </source>
</evidence>
<dbReference type="PANTHER" id="PTHR11524:SF12">
    <property type="entry name" value="LARGE RIBOSOMAL SUBUNIT PROTEIN UL30"/>
    <property type="match status" value="1"/>
</dbReference>
<evidence type="ECO:0000256" key="1">
    <source>
        <dbReference type="ARBA" id="ARBA00004370"/>
    </source>
</evidence>
<evidence type="ECO:0000259" key="14">
    <source>
        <dbReference type="PROSITE" id="PS50026"/>
    </source>
</evidence>
<dbReference type="InterPro" id="IPR001791">
    <property type="entry name" value="Laminin_G"/>
</dbReference>
<feature type="domain" description="EGF-like" evidence="14">
    <location>
        <begin position="158"/>
        <end position="196"/>
    </location>
</feature>
<keyword evidence="4" id="KW-0812">Transmembrane</keyword>
<dbReference type="GO" id="GO:0022625">
    <property type="term" value="C:cytosolic large ribosomal subunit"/>
    <property type="evidence" value="ECO:0007669"/>
    <property type="project" value="TreeGrafter"/>
</dbReference>
<comment type="caution">
    <text evidence="15">The sequence shown here is derived from an EMBL/GenBank/DDBJ whole genome shotgun (WGS) entry which is preliminary data.</text>
</comment>
<dbReference type="InterPro" id="IPR035808">
    <property type="entry name" value="Ribosomal_uL30_euk_arc"/>
</dbReference>
<dbReference type="Gene3D" id="2.60.120.200">
    <property type="match status" value="1"/>
</dbReference>
<dbReference type="SUPFAM" id="SSF55129">
    <property type="entry name" value="Ribosomal protein L30p/L7e"/>
    <property type="match status" value="1"/>
</dbReference>
<proteinExistence type="inferred from homology"/>
<keyword evidence="6" id="KW-0689">Ribosomal protein</keyword>
<evidence type="ECO:0000313" key="15">
    <source>
        <dbReference type="EMBL" id="KAB1276319.1"/>
    </source>
</evidence>
<feature type="domain" description="Laminin G" evidence="13">
    <location>
        <begin position="1"/>
        <end position="157"/>
    </location>
</feature>
<evidence type="ECO:0000256" key="9">
    <source>
        <dbReference type="ARBA" id="ARBA00023157"/>
    </source>
</evidence>
<dbReference type="Pfam" id="PF00327">
    <property type="entry name" value="Ribosomal_L30"/>
    <property type="match status" value="1"/>
</dbReference>
<dbReference type="FunFam" id="3.30.1390.20:FF:000004">
    <property type="entry name" value="60S ribosomal protein L7"/>
    <property type="match status" value="1"/>
</dbReference>
<keyword evidence="9 12" id="KW-1015">Disulfide bond</keyword>
<keyword evidence="8" id="KW-0472">Membrane</keyword>
<dbReference type="InterPro" id="IPR039699">
    <property type="entry name" value="Ribosomal_uL30"/>
</dbReference>
<evidence type="ECO:0000256" key="8">
    <source>
        <dbReference type="ARBA" id="ARBA00023136"/>
    </source>
</evidence>
<name>A0A5N4DYZ3_CAMDR</name>
<dbReference type="SUPFAM" id="SSF49899">
    <property type="entry name" value="Concanavalin A-like lectins/glucanases"/>
    <property type="match status" value="1"/>
</dbReference>
<evidence type="ECO:0000256" key="7">
    <source>
        <dbReference type="ARBA" id="ARBA00022989"/>
    </source>
</evidence>
<keyword evidence="10" id="KW-0687">Ribonucleoprotein</keyword>
<keyword evidence="16" id="KW-1185">Reference proteome</keyword>
<dbReference type="Gene3D" id="2.10.25.10">
    <property type="entry name" value="Laminin"/>
    <property type="match status" value="1"/>
</dbReference>
<dbReference type="PROSITE" id="PS50026">
    <property type="entry name" value="EGF_3"/>
    <property type="match status" value="1"/>
</dbReference>
<sequence length="353" mass="39645">MNVKMIKFGFSASLNLIPLMRTSDENAKRLLMKGAWYLAFYRVFLAATEVSFSFDVGNGPVEIVVRSPSPLNDDQWHRVTAERNVKQASLQVDRLPRQVRKAPTEGHTRLELYSQLFVGGAGGQQGFLGCIRSLRMNGVTLDLEERAKVTSGFKSGCSGHCTSYGANCENGGKCIEKYHGYSCDCSHTAYDGTFCNKERKDQRYQWCEPKIQAVLQLLYLRPIFSGTFVELNKASVNTLRIVEPHTAQGHPNPKSVNELMYKCGYGKINKKGIALTDNSLIVRSLGKYGNICVDLLCEIDTVGKRYRQANYLPWPFRLSSPRGGMMIKTIHCVESGGAGNREDQIYRLIRRMN</sequence>
<reference evidence="15 16" key="1">
    <citation type="journal article" date="2019" name="Mol. Ecol. Resour.">
        <title>Improving Illumina assemblies with Hi-C and long reads: an example with the North African dromedary.</title>
        <authorList>
            <person name="Elbers J.P."/>
            <person name="Rogers M.F."/>
            <person name="Perelman P.L."/>
            <person name="Proskuryakova A.A."/>
            <person name="Serdyukova N.A."/>
            <person name="Johnson W.E."/>
            <person name="Horin P."/>
            <person name="Corander J."/>
            <person name="Murphy D."/>
            <person name="Burger P.A."/>
        </authorList>
    </citation>
    <scope>NUCLEOTIDE SEQUENCE [LARGE SCALE GENOMIC DNA]</scope>
    <source>
        <strain evidence="15">Drom800</strain>
        <tissue evidence="15">Blood</tissue>
    </source>
</reference>
<dbReference type="EMBL" id="JWIN03000007">
    <property type="protein sequence ID" value="KAB1276319.1"/>
    <property type="molecule type" value="Genomic_DNA"/>
</dbReference>
<dbReference type="CDD" id="cd00054">
    <property type="entry name" value="EGF_CA"/>
    <property type="match status" value="1"/>
</dbReference>
<evidence type="ECO:0000259" key="13">
    <source>
        <dbReference type="PROSITE" id="PS50025"/>
    </source>
</evidence>
<dbReference type="GO" id="GO:0003723">
    <property type="term" value="F:RNA binding"/>
    <property type="evidence" value="ECO:0007669"/>
    <property type="project" value="TreeGrafter"/>
</dbReference>
<comment type="subcellular location">
    <subcellularLocation>
        <location evidence="1">Membrane</location>
    </subcellularLocation>
</comment>
<gene>
    <name evidence="15" type="ORF">Cadr_000008603</name>
</gene>
<evidence type="ECO:0000256" key="2">
    <source>
        <dbReference type="ARBA" id="ARBA00007594"/>
    </source>
</evidence>
<dbReference type="AlphaFoldDB" id="A0A5N4DYZ3"/>
<dbReference type="CDD" id="cd01657">
    <property type="entry name" value="Ribosomal_L7_archeal_euk"/>
    <property type="match status" value="1"/>
</dbReference>
<keyword evidence="5" id="KW-0677">Repeat</keyword>
<keyword evidence="3 11" id="KW-0245">EGF-like domain</keyword>
<protein>
    <submittedName>
        <fullName evidence="15">Contactin-associated protein-like 2</fullName>
    </submittedName>
</protein>
<evidence type="ECO:0000256" key="3">
    <source>
        <dbReference type="ARBA" id="ARBA00022536"/>
    </source>
</evidence>
<evidence type="ECO:0000256" key="5">
    <source>
        <dbReference type="ARBA" id="ARBA00022737"/>
    </source>
</evidence>
<dbReference type="PANTHER" id="PTHR11524">
    <property type="entry name" value="60S RIBOSOMAL PROTEIN L7"/>
    <property type="match status" value="1"/>
</dbReference>
<organism evidence="15 16">
    <name type="scientific">Camelus dromedarius</name>
    <name type="common">Dromedary</name>
    <name type="synonym">Arabian camel</name>
    <dbReference type="NCBI Taxonomy" id="9838"/>
    <lineage>
        <taxon>Eukaryota</taxon>
        <taxon>Metazoa</taxon>
        <taxon>Chordata</taxon>
        <taxon>Craniata</taxon>
        <taxon>Vertebrata</taxon>
        <taxon>Euteleostomi</taxon>
        <taxon>Mammalia</taxon>
        <taxon>Eutheria</taxon>
        <taxon>Laurasiatheria</taxon>
        <taxon>Artiodactyla</taxon>
        <taxon>Tylopoda</taxon>
        <taxon>Camelidae</taxon>
        <taxon>Camelus</taxon>
    </lineage>
</organism>
<dbReference type="InterPro" id="IPR036919">
    <property type="entry name" value="Ribo_uL30_ferredoxin-like_sf"/>
</dbReference>
<dbReference type="CDD" id="cd00110">
    <property type="entry name" value="LamG"/>
    <property type="match status" value="1"/>
</dbReference>
<evidence type="ECO:0000256" key="10">
    <source>
        <dbReference type="ARBA" id="ARBA00023274"/>
    </source>
</evidence>
<keyword evidence="7" id="KW-1133">Transmembrane helix</keyword>
<dbReference type="InterPro" id="IPR000742">
    <property type="entry name" value="EGF"/>
</dbReference>
<dbReference type="SMART" id="SM00282">
    <property type="entry name" value="LamG"/>
    <property type="match status" value="1"/>
</dbReference>
<comment type="caution">
    <text evidence="11">Lacks conserved residue(s) required for the propagation of feature annotation.</text>
</comment>
<dbReference type="Proteomes" id="UP000299084">
    <property type="component" value="Unassembled WGS sequence"/>
</dbReference>
<feature type="disulfide bond" evidence="12">
    <location>
        <begin position="130"/>
        <end position="157"/>
    </location>
</feature>
<dbReference type="GO" id="GO:0016020">
    <property type="term" value="C:membrane"/>
    <property type="evidence" value="ECO:0007669"/>
    <property type="project" value="UniProtKB-SubCell"/>
</dbReference>
<dbReference type="InterPro" id="IPR013320">
    <property type="entry name" value="ConA-like_dom_sf"/>
</dbReference>
<dbReference type="GO" id="GO:0000463">
    <property type="term" value="P:maturation of LSU-rRNA from tricistronic rRNA transcript (SSU-rRNA, 5.8S rRNA, LSU-rRNA)"/>
    <property type="evidence" value="ECO:0007669"/>
    <property type="project" value="TreeGrafter"/>
</dbReference>
<evidence type="ECO:0000256" key="6">
    <source>
        <dbReference type="ARBA" id="ARBA00022980"/>
    </source>
</evidence>
<dbReference type="Pfam" id="PF02210">
    <property type="entry name" value="Laminin_G_2"/>
    <property type="match status" value="1"/>
</dbReference>
<dbReference type="GO" id="GO:0003735">
    <property type="term" value="F:structural constituent of ribosome"/>
    <property type="evidence" value="ECO:0007669"/>
    <property type="project" value="TreeGrafter"/>
</dbReference>
<dbReference type="FunFam" id="2.10.25.10:FF:000015">
    <property type="entry name" value="neurexin-1 isoform X1"/>
    <property type="match status" value="1"/>
</dbReference>
<evidence type="ECO:0000256" key="11">
    <source>
        <dbReference type="PROSITE-ProRule" id="PRU00076"/>
    </source>
</evidence>
<accession>A0A5N4DYZ3</accession>
<evidence type="ECO:0000256" key="4">
    <source>
        <dbReference type="ARBA" id="ARBA00022692"/>
    </source>
</evidence>
<evidence type="ECO:0000256" key="12">
    <source>
        <dbReference type="PROSITE-ProRule" id="PRU00122"/>
    </source>
</evidence>